<feature type="transmembrane region" description="Helical" evidence="6">
    <location>
        <begin position="107"/>
        <end position="134"/>
    </location>
</feature>
<feature type="transmembrane region" description="Helical" evidence="6">
    <location>
        <begin position="491"/>
        <end position="512"/>
    </location>
</feature>
<sequence>MSAMNFRQFVIRNTMRNKRLYMAYFLSTLFSVMVFFTFTGFAFHPALSDGLNASAQKGMLAAAIIIYGFSFFFVLYSMDVFIQSRKKEFGLLMIQGMSPKQLKRMVFIENLVIGFFATFVGSIAGIFFSQFILFVSNKLIHVNLAFYFPLQALIITIVSFALLFFAISFFIQFRLPKLSLQTLLKAGDMGKGSLKGSFVKGVLAILLIGGGYGIALLVPGQLVPIVMIPVIFLVVVGTRFLFNQLSVWSIEKLKSSQKIFWKKTNMVVFSDLAFRMKDNARSFFLVSIISTVAFAAIGTLYSFQQMILESTDSMPYEFQLSGEEAEVAPILSEFSDLLDQKGVQTERGDYKIYTDQNQVSYIKESEYNRLAQIAEQPSIQTNGQAVQLIFDTQFSGAGDAGNINQVVLPDQQTLPVARAEKEKVLSLFGTAVVVPDEMNLDGTTYTVGTVWEPKDISREEMIALGKTQDGKYQFTGKTYMAQSIIDSYKPILFVGVFIGIVFFVSAGSFLYFRLYSDMDVDIEKFKMIYKLGLTKKELKKMINQQVGILFFTPIIVSVIHGIVALSAMYHIFNQTMQLAGWQVLGAFILIQVVYYLIARIFYFKKVYQMVQA</sequence>
<dbReference type="EMBL" id="CP147247">
    <property type="protein sequence ID" value="WYJ89718.1"/>
    <property type="molecule type" value="Genomic_DNA"/>
</dbReference>
<dbReference type="EMBL" id="NGMM01000006">
    <property type="protein sequence ID" value="OTP12822.1"/>
    <property type="molecule type" value="Genomic_DNA"/>
</dbReference>
<feature type="transmembrane region" description="Helical" evidence="6">
    <location>
        <begin position="578"/>
        <end position="597"/>
    </location>
</feature>
<dbReference type="Proteomes" id="UP000195141">
    <property type="component" value="Chromosome"/>
</dbReference>
<dbReference type="InterPro" id="IPR003838">
    <property type="entry name" value="ABC3_permease_C"/>
</dbReference>
<reference evidence="9" key="3">
    <citation type="submission" date="2024-03" db="EMBL/GenBank/DDBJ databases">
        <title>The Genome Sequence of Enterococcus sp. DIV0242b.</title>
        <authorList>
            <consortium name="The Broad Institute Genomics Platform"/>
            <consortium name="The Broad Institute Microbial Omics Core"/>
            <consortium name="The Broad Institute Genomic Center for Infectious Diseases"/>
            <person name="Earl A."/>
            <person name="Manson A."/>
            <person name="Gilmore M."/>
            <person name="Schwartman J."/>
            <person name="Shea T."/>
            <person name="Abouelleil A."/>
            <person name="Cao P."/>
            <person name="Chapman S."/>
            <person name="Cusick C."/>
            <person name="Young S."/>
            <person name="Neafsey D."/>
            <person name="Nusbaum C."/>
            <person name="Birren B."/>
        </authorList>
    </citation>
    <scope>NUCLEOTIDE SEQUENCE</scope>
    <source>
        <strain evidence="9">9E7_DIV0242</strain>
    </source>
</reference>
<evidence type="ECO:0000256" key="1">
    <source>
        <dbReference type="ARBA" id="ARBA00004651"/>
    </source>
</evidence>
<keyword evidence="6" id="KW-0813">Transport</keyword>
<dbReference type="PANTHER" id="PTHR46795:SF2">
    <property type="entry name" value="ABC TRANSPORTER, PERMEASE PROTEIN"/>
    <property type="match status" value="1"/>
</dbReference>
<name>A0A242K2J9_9ENTE</name>
<dbReference type="InterPro" id="IPR027022">
    <property type="entry name" value="ABC_permease_BceB-typ"/>
</dbReference>
<keyword evidence="4 6" id="KW-1133">Transmembrane helix</keyword>
<organism evidence="8">
    <name type="scientific">Candidatus Enterococcus clewellii</name>
    <dbReference type="NCBI Taxonomy" id="1834193"/>
    <lineage>
        <taxon>Bacteria</taxon>
        <taxon>Bacillati</taxon>
        <taxon>Bacillota</taxon>
        <taxon>Bacilli</taxon>
        <taxon>Lactobacillales</taxon>
        <taxon>Enterococcaceae</taxon>
        <taxon>Enterococcus</taxon>
    </lineage>
</organism>
<feature type="transmembrane region" description="Helical" evidence="6">
    <location>
        <begin position="283"/>
        <end position="303"/>
    </location>
</feature>
<evidence type="ECO:0000256" key="4">
    <source>
        <dbReference type="ARBA" id="ARBA00022989"/>
    </source>
</evidence>
<evidence type="ECO:0000313" key="9">
    <source>
        <dbReference type="EMBL" id="WYJ89718.1"/>
    </source>
</evidence>
<evidence type="ECO:0000259" key="7">
    <source>
        <dbReference type="Pfam" id="PF02687"/>
    </source>
</evidence>
<dbReference type="InterPro" id="IPR052536">
    <property type="entry name" value="ABC-4_Integral_Memb_Prot"/>
</dbReference>
<gene>
    <name evidence="9" type="ORF">A5888_001441</name>
    <name evidence="8" type="ORF">A5888_003401</name>
</gene>
<dbReference type="PIRSF" id="PIRSF018968">
    <property type="entry name" value="ABC_permease_BceB"/>
    <property type="match status" value="1"/>
</dbReference>
<dbReference type="GO" id="GO:0005886">
    <property type="term" value="C:plasma membrane"/>
    <property type="evidence" value="ECO:0007669"/>
    <property type="project" value="UniProtKB-SubCell"/>
</dbReference>
<evidence type="ECO:0000313" key="8">
    <source>
        <dbReference type="EMBL" id="OTP12822.1"/>
    </source>
</evidence>
<reference evidence="9" key="2">
    <citation type="submission" date="2017-05" db="EMBL/GenBank/DDBJ databases">
        <authorList>
            <consortium name="The Broad Institute Genomics Platform"/>
            <consortium name="The Broad Institute Genomic Center for Infectious Diseases"/>
            <person name="Earl A."/>
            <person name="Manson A."/>
            <person name="Schwartman J."/>
            <person name="Gilmore M."/>
            <person name="Abouelleil A."/>
            <person name="Cao P."/>
            <person name="Chapman S."/>
            <person name="Cusick C."/>
            <person name="Shea T."/>
            <person name="Young S."/>
            <person name="Neafsey D."/>
            <person name="Nusbaum C."/>
            <person name="Birren B."/>
        </authorList>
    </citation>
    <scope>NUCLEOTIDE SEQUENCE</scope>
    <source>
        <strain evidence="9">9E7_DIV0242</strain>
    </source>
</reference>
<feature type="domain" description="ABC3 transporter permease C-terminal" evidence="7">
    <location>
        <begin position="62"/>
        <end position="170"/>
    </location>
</feature>
<evidence type="ECO:0000313" key="10">
    <source>
        <dbReference type="Proteomes" id="UP000195141"/>
    </source>
</evidence>
<dbReference type="PANTHER" id="PTHR46795">
    <property type="entry name" value="ABC TRANSPORTER PERMEASE-RELATED-RELATED"/>
    <property type="match status" value="1"/>
</dbReference>
<evidence type="ECO:0000256" key="6">
    <source>
        <dbReference type="PIRNR" id="PIRNR018968"/>
    </source>
</evidence>
<evidence type="ECO:0000256" key="5">
    <source>
        <dbReference type="ARBA" id="ARBA00023136"/>
    </source>
</evidence>
<feature type="transmembrane region" description="Helical" evidence="6">
    <location>
        <begin position="146"/>
        <end position="171"/>
    </location>
</feature>
<feature type="transmembrane region" description="Helical" evidence="6">
    <location>
        <begin position="546"/>
        <end position="572"/>
    </location>
</feature>
<dbReference type="Pfam" id="PF02687">
    <property type="entry name" value="FtsX"/>
    <property type="match status" value="1"/>
</dbReference>
<keyword evidence="3 6" id="KW-0812">Transmembrane</keyword>
<accession>A0A242K2J9</accession>
<dbReference type="AlphaFoldDB" id="A0A242K2J9"/>
<feature type="transmembrane region" description="Helical" evidence="6">
    <location>
        <begin position="198"/>
        <end position="216"/>
    </location>
</feature>
<feature type="transmembrane region" description="Helical" evidence="6">
    <location>
        <begin position="21"/>
        <end position="47"/>
    </location>
</feature>
<feature type="transmembrane region" description="Helical" evidence="6">
    <location>
        <begin position="59"/>
        <end position="78"/>
    </location>
</feature>
<comment type="subcellular location">
    <subcellularLocation>
        <location evidence="1 6">Cell membrane</location>
        <topology evidence="1 6">Multi-pass membrane protein</topology>
    </subcellularLocation>
</comment>
<dbReference type="GO" id="GO:0055085">
    <property type="term" value="P:transmembrane transport"/>
    <property type="evidence" value="ECO:0007669"/>
    <property type="project" value="UniProtKB-UniRule"/>
</dbReference>
<keyword evidence="10" id="KW-1185">Reference proteome</keyword>
<keyword evidence="5 6" id="KW-0472">Membrane</keyword>
<protein>
    <recommendedName>
        <fullName evidence="7">ABC3 transporter permease C-terminal domain-containing protein</fullName>
    </recommendedName>
</protein>
<proteinExistence type="inferred from homology"/>
<reference evidence="8" key="1">
    <citation type="submission" date="2017-05" db="EMBL/GenBank/DDBJ databases">
        <title>The Genome Sequence of Enterococcus sp. 9E7_DIV0242.</title>
        <authorList>
            <consortium name="The Broad Institute Genomics Platform"/>
            <consortium name="The Broad Institute Genomic Center for Infectious Diseases"/>
            <person name="Earl A."/>
            <person name="Manson A."/>
            <person name="Schwartman J."/>
            <person name="Gilmore M."/>
            <person name="Abouelleil A."/>
            <person name="Cao P."/>
            <person name="Chapman S."/>
            <person name="Cusick C."/>
            <person name="Shea T."/>
            <person name="Young S."/>
            <person name="Neafsey D."/>
            <person name="Nusbaum C."/>
            <person name="Birren B."/>
        </authorList>
    </citation>
    <scope>NUCLEOTIDE SEQUENCE [LARGE SCALE GENOMIC DNA]</scope>
    <source>
        <strain evidence="8">9E7_DIV0242</strain>
    </source>
</reference>
<comment type="similarity">
    <text evidence="6">Belongs to the ABC-4 integral membrane protein family.</text>
</comment>
<keyword evidence="2 6" id="KW-1003">Cell membrane</keyword>
<evidence type="ECO:0000256" key="2">
    <source>
        <dbReference type="ARBA" id="ARBA00022475"/>
    </source>
</evidence>
<evidence type="ECO:0000256" key="3">
    <source>
        <dbReference type="ARBA" id="ARBA00022692"/>
    </source>
</evidence>
<feature type="transmembrane region" description="Helical" evidence="6">
    <location>
        <begin position="222"/>
        <end position="242"/>
    </location>
</feature>